<dbReference type="AlphaFoldDB" id="A0AAP0B1B3"/>
<dbReference type="Pfam" id="PF13963">
    <property type="entry name" value="Transpos_assoc"/>
    <property type="match status" value="1"/>
</dbReference>
<sequence>MDKRWMDIGDRRQPAYINGVNCFLDFAFNHSSRGNTIRCPCYKCGNNHFHTRDIVFVHLILNGIVKTYKWWSSHGEDHYVNPNIERDDDALKEVEEDISEHDNIHDLLHDFNFNDKSHNGEEHYQEDPNEAAKSFYDLLNDAEQELYPGCKEFSKFQFMVTLLALKSDYGWTDRSFTALLKVLKRAIPFSEKLPSSFYEANNYIQELGLECKKIDACLNDCILYRGKFANFQSCPTCGTSRWKLSKINNNAEWNTSSGKSKNIPNKVLRHFPLIPRLQRLYMCSKTAEDMQWHKERRRDDGNLRHPADAFAWKSFDEKHSEFSSDARNIRLGLASDGFNPFGIMSTNYSVWPVVLIPYNMPPWLCMKTPNFFISLIIPGPGQPGNDIDVYLQPLIDELKILWEFGVHTYDAYTKCNFNMRAAVLWTINDFPAYANLSGWSTKGKLACPCCNKDTWYCRLKNGSKMCYMGSRRFLEPNHRWRKDKKSFDGTIEIRPAPNVLSGDEILEQLKECDDVIFGKLQKKRRRDRTSLPYNWKKLSIFFQLPYWSTLEIRHCLDYMHILKNITDNILGTMLNIDGKTKDDLNSRLDLKEMGLRSELHPIENNGFYVMPQACYTLTLAERRAICNFLENLKVPDGYSSNIKRCVNAKEGKVSGMKAHDCHVFILDQLAPAFRGIVCKEVYDPLVELSLFFKELSSKILNTEVLDKLEKNIVITLCKLERIFPPSFFTIMMHLPIHLVREARIAGPIHYRWMYPIERQHHQELQQIDTRNVGRRHEITFVRWFESTISKLYYEGDSRVSKEILQLARGPKRGAMHYSGHIVNGFRFHTNEREIRRKTQNSGVIVKGDDQSGGREYYGVLKDIIQFEYGVGQKIVLFKCDWWDTYNEGRGYKKESNGVISVNIKRNLRSNEPYVLSCQAEQVYYVPDNKNKDWRVVIKTVSRHFFNVPSEDFEELTEDEINVYDINVGIGSVLDIAIDNDNPEFSLQRTDVDVITIEKRD</sequence>
<comment type="caution">
    <text evidence="4">The sequence shown here is derived from an EMBL/GenBank/DDBJ whole genome shotgun (WGS) entry which is preliminary data.</text>
</comment>
<protein>
    <recommendedName>
        <fullName evidence="6">Transposase</fullName>
    </recommendedName>
</protein>
<name>A0AAP0B1B3_9ASPA</name>
<feature type="domain" description="DUF4216" evidence="1">
    <location>
        <begin position="864"/>
        <end position="936"/>
    </location>
</feature>
<feature type="domain" description="Transposase-associated" evidence="3">
    <location>
        <begin position="3"/>
        <end position="76"/>
    </location>
</feature>
<evidence type="ECO:0000313" key="5">
    <source>
        <dbReference type="Proteomes" id="UP001418222"/>
    </source>
</evidence>
<keyword evidence="5" id="KW-1185">Reference proteome</keyword>
<dbReference type="PANTHER" id="PTHR10775:SF182">
    <property type="entry name" value="TRANSPOSON, EN_SPM-LIKE, TRANSPOSASE-ASSOCIATED DOMAIN PROTEIN-RELATED"/>
    <property type="match status" value="1"/>
</dbReference>
<accession>A0AAP0B1B3</accession>
<dbReference type="EMBL" id="JBBWWQ010000017">
    <property type="protein sequence ID" value="KAK8923426.1"/>
    <property type="molecule type" value="Genomic_DNA"/>
</dbReference>
<evidence type="ECO:0000259" key="1">
    <source>
        <dbReference type="Pfam" id="PF13952"/>
    </source>
</evidence>
<evidence type="ECO:0000259" key="3">
    <source>
        <dbReference type="Pfam" id="PF13963"/>
    </source>
</evidence>
<evidence type="ECO:0000259" key="2">
    <source>
        <dbReference type="Pfam" id="PF13960"/>
    </source>
</evidence>
<dbReference type="Pfam" id="PF13952">
    <property type="entry name" value="DUF4216"/>
    <property type="match status" value="1"/>
</dbReference>
<dbReference type="InterPro" id="IPR025452">
    <property type="entry name" value="DUF4218"/>
</dbReference>
<dbReference type="InterPro" id="IPR004242">
    <property type="entry name" value="Transposase_21"/>
</dbReference>
<dbReference type="Pfam" id="PF13960">
    <property type="entry name" value="DUF4218"/>
    <property type="match status" value="1"/>
</dbReference>
<organism evidence="4 5">
    <name type="scientific">Platanthera zijinensis</name>
    <dbReference type="NCBI Taxonomy" id="2320716"/>
    <lineage>
        <taxon>Eukaryota</taxon>
        <taxon>Viridiplantae</taxon>
        <taxon>Streptophyta</taxon>
        <taxon>Embryophyta</taxon>
        <taxon>Tracheophyta</taxon>
        <taxon>Spermatophyta</taxon>
        <taxon>Magnoliopsida</taxon>
        <taxon>Liliopsida</taxon>
        <taxon>Asparagales</taxon>
        <taxon>Orchidaceae</taxon>
        <taxon>Orchidoideae</taxon>
        <taxon>Orchideae</taxon>
        <taxon>Orchidinae</taxon>
        <taxon>Platanthera</taxon>
    </lineage>
</organism>
<evidence type="ECO:0000313" key="4">
    <source>
        <dbReference type="EMBL" id="KAK8923426.1"/>
    </source>
</evidence>
<dbReference type="Proteomes" id="UP001418222">
    <property type="component" value="Unassembled WGS sequence"/>
</dbReference>
<evidence type="ECO:0008006" key="6">
    <source>
        <dbReference type="Google" id="ProtNLM"/>
    </source>
</evidence>
<proteinExistence type="predicted"/>
<dbReference type="InterPro" id="IPR029480">
    <property type="entry name" value="Transpos_assoc"/>
</dbReference>
<dbReference type="InterPro" id="IPR025312">
    <property type="entry name" value="DUF4216"/>
</dbReference>
<gene>
    <name evidence="4" type="ORF">KSP39_PZI019054</name>
</gene>
<dbReference type="Pfam" id="PF02992">
    <property type="entry name" value="Transposase_21"/>
    <property type="match status" value="1"/>
</dbReference>
<dbReference type="PANTHER" id="PTHR10775">
    <property type="entry name" value="OS08G0208400 PROTEIN"/>
    <property type="match status" value="1"/>
</dbReference>
<feature type="domain" description="DUF4218" evidence="2">
    <location>
        <begin position="695"/>
        <end position="770"/>
    </location>
</feature>
<reference evidence="4 5" key="1">
    <citation type="journal article" date="2022" name="Nat. Plants">
        <title>Genomes of leafy and leafless Platanthera orchids illuminate the evolution of mycoheterotrophy.</title>
        <authorList>
            <person name="Li M.H."/>
            <person name="Liu K.W."/>
            <person name="Li Z."/>
            <person name="Lu H.C."/>
            <person name="Ye Q.L."/>
            <person name="Zhang D."/>
            <person name="Wang J.Y."/>
            <person name="Li Y.F."/>
            <person name="Zhong Z.M."/>
            <person name="Liu X."/>
            <person name="Yu X."/>
            <person name="Liu D.K."/>
            <person name="Tu X.D."/>
            <person name="Liu B."/>
            <person name="Hao Y."/>
            <person name="Liao X.Y."/>
            <person name="Jiang Y.T."/>
            <person name="Sun W.H."/>
            <person name="Chen J."/>
            <person name="Chen Y.Q."/>
            <person name="Ai Y."/>
            <person name="Zhai J.W."/>
            <person name="Wu S.S."/>
            <person name="Zhou Z."/>
            <person name="Hsiao Y.Y."/>
            <person name="Wu W.L."/>
            <person name="Chen Y.Y."/>
            <person name="Lin Y.F."/>
            <person name="Hsu J.L."/>
            <person name="Li C.Y."/>
            <person name="Wang Z.W."/>
            <person name="Zhao X."/>
            <person name="Zhong W.Y."/>
            <person name="Ma X.K."/>
            <person name="Ma L."/>
            <person name="Huang J."/>
            <person name="Chen G.Z."/>
            <person name="Huang M.Z."/>
            <person name="Huang L."/>
            <person name="Peng D.H."/>
            <person name="Luo Y.B."/>
            <person name="Zou S.Q."/>
            <person name="Chen S.P."/>
            <person name="Lan S."/>
            <person name="Tsai W.C."/>
            <person name="Van de Peer Y."/>
            <person name="Liu Z.J."/>
        </authorList>
    </citation>
    <scope>NUCLEOTIDE SEQUENCE [LARGE SCALE GENOMIC DNA]</scope>
    <source>
        <strain evidence="4">Lor287</strain>
    </source>
</reference>